<organism evidence="8 9">
    <name type="scientific">Methanorbis furvi</name>
    <dbReference type="NCBI Taxonomy" id="3028299"/>
    <lineage>
        <taxon>Archaea</taxon>
        <taxon>Methanobacteriati</taxon>
        <taxon>Methanobacteriota</taxon>
        <taxon>Stenosarchaea group</taxon>
        <taxon>Methanomicrobia</taxon>
        <taxon>Methanomicrobiales</taxon>
        <taxon>Methanocorpusculaceae</taxon>
        <taxon>Methanorbis</taxon>
    </lineage>
</organism>
<dbReference type="Proteomes" id="UP001273136">
    <property type="component" value="Unassembled WGS sequence"/>
</dbReference>
<evidence type="ECO:0000256" key="2">
    <source>
        <dbReference type="ARBA" id="ARBA00022475"/>
    </source>
</evidence>
<evidence type="ECO:0000256" key="1">
    <source>
        <dbReference type="ARBA" id="ARBA00004651"/>
    </source>
</evidence>
<gene>
    <name evidence="8" type="ORF">McpAg1_18000</name>
</gene>
<proteinExistence type="predicted"/>
<keyword evidence="9" id="KW-1185">Reference proteome</keyword>
<feature type="transmembrane region" description="Helical" evidence="6">
    <location>
        <begin position="40"/>
        <end position="57"/>
    </location>
</feature>
<dbReference type="PANTHER" id="PTHR43124">
    <property type="entry name" value="PURINE EFFLUX PUMP PBUE"/>
    <property type="match status" value="1"/>
</dbReference>
<protein>
    <recommendedName>
        <fullName evidence="7">Major facilitator superfamily (MFS) profile domain-containing protein</fullName>
    </recommendedName>
</protein>
<keyword evidence="3 6" id="KW-0812">Transmembrane</keyword>
<keyword evidence="4 6" id="KW-1133">Transmembrane helix</keyword>
<name>A0AAE4MF09_9EURY</name>
<feature type="transmembrane region" description="Helical" evidence="6">
    <location>
        <begin position="279"/>
        <end position="298"/>
    </location>
</feature>
<evidence type="ECO:0000256" key="5">
    <source>
        <dbReference type="ARBA" id="ARBA00023136"/>
    </source>
</evidence>
<feature type="transmembrane region" description="Helical" evidence="6">
    <location>
        <begin position="229"/>
        <end position="247"/>
    </location>
</feature>
<evidence type="ECO:0000313" key="9">
    <source>
        <dbReference type="Proteomes" id="UP001273136"/>
    </source>
</evidence>
<feature type="transmembrane region" description="Helical" evidence="6">
    <location>
        <begin position="153"/>
        <end position="173"/>
    </location>
</feature>
<dbReference type="InterPro" id="IPR050189">
    <property type="entry name" value="MFS_Efflux_Transporters"/>
</dbReference>
<evidence type="ECO:0000313" key="8">
    <source>
        <dbReference type="EMBL" id="MDV0442553.1"/>
    </source>
</evidence>
<dbReference type="AlphaFoldDB" id="A0AAE4MF09"/>
<dbReference type="GO" id="GO:0022857">
    <property type="term" value="F:transmembrane transporter activity"/>
    <property type="evidence" value="ECO:0007669"/>
    <property type="project" value="InterPro"/>
</dbReference>
<dbReference type="SUPFAM" id="SSF103473">
    <property type="entry name" value="MFS general substrate transporter"/>
    <property type="match status" value="1"/>
</dbReference>
<dbReference type="EMBL" id="JAWDKA010000011">
    <property type="protein sequence ID" value="MDV0442553.1"/>
    <property type="molecule type" value="Genomic_DNA"/>
</dbReference>
<feature type="transmembrane region" description="Helical" evidence="6">
    <location>
        <begin position="94"/>
        <end position="116"/>
    </location>
</feature>
<reference evidence="8" key="1">
    <citation type="submission" date="2023-06" db="EMBL/GenBank/DDBJ databases">
        <title>Genome sequence of Methancorpusculaceae sp. Ag1.</title>
        <authorList>
            <person name="Protasov E."/>
            <person name="Platt K."/>
            <person name="Poehlein A."/>
            <person name="Daniel R."/>
            <person name="Brune A."/>
        </authorList>
    </citation>
    <scope>NUCLEOTIDE SEQUENCE</scope>
    <source>
        <strain evidence="8">Ag1</strain>
    </source>
</reference>
<accession>A0AAE4MF09</accession>
<evidence type="ECO:0000256" key="3">
    <source>
        <dbReference type="ARBA" id="ARBA00022692"/>
    </source>
</evidence>
<comment type="subcellular location">
    <subcellularLocation>
        <location evidence="1">Cell membrane</location>
        <topology evidence="1">Multi-pass membrane protein</topology>
    </subcellularLocation>
</comment>
<feature type="transmembrane region" description="Helical" evidence="6">
    <location>
        <begin position="198"/>
        <end position="217"/>
    </location>
</feature>
<dbReference type="PANTHER" id="PTHR43124:SF9">
    <property type="entry name" value="SUGAR TRANSPORT FAMILY PROTEIN"/>
    <property type="match status" value="1"/>
</dbReference>
<dbReference type="InterPro" id="IPR011701">
    <property type="entry name" value="MFS"/>
</dbReference>
<dbReference type="PROSITE" id="PS50850">
    <property type="entry name" value="MFS"/>
    <property type="match status" value="1"/>
</dbReference>
<evidence type="ECO:0000256" key="6">
    <source>
        <dbReference type="SAM" id="Phobius"/>
    </source>
</evidence>
<dbReference type="Pfam" id="PF07690">
    <property type="entry name" value="MFS_1"/>
    <property type="match status" value="1"/>
</dbReference>
<dbReference type="GO" id="GO:0005886">
    <property type="term" value="C:plasma membrane"/>
    <property type="evidence" value="ECO:0007669"/>
    <property type="project" value="UniProtKB-SubCell"/>
</dbReference>
<dbReference type="InterPro" id="IPR020846">
    <property type="entry name" value="MFS_dom"/>
</dbReference>
<evidence type="ECO:0000256" key="4">
    <source>
        <dbReference type="ARBA" id="ARBA00022989"/>
    </source>
</evidence>
<sequence>MNFSSLFRLSLFLGVFAAMALSNAVVPVLTDITEDPALQGAVYSAYFFGAFLMVFPAGWMSDRFGRTPLVRAGLFGTFAAAVLLWLSYPDPTAAVLLRFLEGLFTGMFVSAAMAFVNSGKDHKRLAGGFVALMNLGMVAGLVVSGGIASVQIYAGVLLFGILTGEAGLLSLGLKDDATFSPAVSSAAKIWNIAVYHKWLWFAMMIFCGTTGVVISMYPELSGFTAEMNGIITALMSVATAICVYTASRMRFSDSLSIIRTAGILLALSVPVVLLHPVGMILVGAVFGVITVAVLNYIAETKQPQGVMNGLFNMTQYAGMAALPFAAGILVLPIGYLGVFAATAVLNVLAGLLVVKCPCYVR</sequence>
<comment type="caution">
    <text evidence="8">The sequence shown here is derived from an EMBL/GenBank/DDBJ whole genome shotgun (WGS) entry which is preliminary data.</text>
</comment>
<feature type="transmembrane region" description="Helical" evidence="6">
    <location>
        <begin position="69"/>
        <end position="88"/>
    </location>
</feature>
<feature type="transmembrane region" description="Helical" evidence="6">
    <location>
        <begin position="335"/>
        <end position="354"/>
    </location>
</feature>
<dbReference type="InterPro" id="IPR036259">
    <property type="entry name" value="MFS_trans_sf"/>
</dbReference>
<feature type="transmembrane region" description="Helical" evidence="6">
    <location>
        <begin position="310"/>
        <end position="329"/>
    </location>
</feature>
<feature type="transmembrane region" description="Helical" evidence="6">
    <location>
        <begin position="128"/>
        <end position="147"/>
    </location>
</feature>
<evidence type="ECO:0000259" key="7">
    <source>
        <dbReference type="PROSITE" id="PS50850"/>
    </source>
</evidence>
<keyword evidence="2" id="KW-1003">Cell membrane</keyword>
<feature type="transmembrane region" description="Helical" evidence="6">
    <location>
        <begin position="254"/>
        <end position="273"/>
    </location>
</feature>
<dbReference type="RefSeq" id="WP_338094977.1">
    <property type="nucleotide sequence ID" value="NZ_JAWDKA010000011.1"/>
</dbReference>
<feature type="domain" description="Major facilitator superfamily (MFS) profile" evidence="7">
    <location>
        <begin position="3"/>
        <end position="361"/>
    </location>
</feature>
<keyword evidence="5 6" id="KW-0472">Membrane</keyword>
<dbReference type="Gene3D" id="1.20.1250.20">
    <property type="entry name" value="MFS general substrate transporter like domains"/>
    <property type="match status" value="1"/>
</dbReference>